<accession>A0ACC1YAP2</accession>
<reference evidence="1 2" key="1">
    <citation type="journal article" date="2023" name="Science">
        <title>Complex scaffold remodeling in plant triterpene biosynthesis.</title>
        <authorList>
            <person name="De La Pena R."/>
            <person name="Hodgson H."/>
            <person name="Liu J.C."/>
            <person name="Stephenson M.J."/>
            <person name="Martin A.C."/>
            <person name="Owen C."/>
            <person name="Harkess A."/>
            <person name="Leebens-Mack J."/>
            <person name="Jimenez L.E."/>
            <person name="Osbourn A."/>
            <person name="Sattely E.S."/>
        </authorList>
    </citation>
    <scope>NUCLEOTIDE SEQUENCE [LARGE SCALE GENOMIC DNA]</scope>
    <source>
        <strain evidence="2">cv. JPN11</strain>
        <tissue evidence="1">Leaf</tissue>
    </source>
</reference>
<gene>
    <name evidence="1" type="ORF">OWV82_008443</name>
</gene>
<keyword evidence="2" id="KW-1185">Reference proteome</keyword>
<dbReference type="Proteomes" id="UP001164539">
    <property type="component" value="Chromosome 4"/>
</dbReference>
<protein>
    <submittedName>
        <fullName evidence="1">Transcriptional activator DEMETER-like</fullName>
    </submittedName>
</protein>
<comment type="caution">
    <text evidence="1">The sequence shown here is derived from an EMBL/GenBank/DDBJ whole genome shotgun (WGS) entry which is preliminary data.</text>
</comment>
<name>A0ACC1YAP2_MELAZ</name>
<evidence type="ECO:0000313" key="2">
    <source>
        <dbReference type="Proteomes" id="UP001164539"/>
    </source>
</evidence>
<sequence length="1912" mass="214241">MGSWMQVTPEKPMPVRSNPVPVDRYVTPLGSVDWKELPGFPSGHTQETPNYNRTVPNLSRIGQGVQNEGYHSSNTSVDERHRKINHIAASYTQACYNVNGGWNTNQVANILARRNSAALTSANRIPVRSTTSPGNQPLSPDFHSQANNWRESNLSNLLLHNQAHYSSSNLLQRSNSFQQSPQYGFPITYGCNYKQNSPPRTETDAVSSITTALLFSPVTPDPVKNLESNQMSTGWHFPTATSSNKEKENQESLIAATGNEAIQHNHNDLLQNVVPSAVISTLLEEKRDYENGSSEGIDLNKTPQQKPPKRRKHRPKVAGEGKAKRTRKAETPKSTGPGEKRKYVRRKGLEESATQKADTMRGTNDPSARPVAKSCRRVLNFGLEKNGDESQGAVVGQQEEMQQSYKRNFNLNLDSQATELDSRSYSGCRIVTSTLLGQQNGLAVEHQQTGTVTSHTHTINQIPDYTSMQERQAVAASLPPIKGLHTGNLDVIASNIDTRIADPFQQSNRTGYVSIQQNTSADGIGHTVFQAKSNFENLERTRQLMPLSTLQSVPTILSGSKEAGRSKREYSHAMQQTQPHAVNIMDSSFLNQNMVQIDGFHRNTSSIQGADCSETYKKRKNENGLHTIITGRLSRLTTEKDASRQARTKLSNNVNGNGFIVQADYDALNFHSESSKSANRENSEHNKLFTDCNGQLIAHGHYLLKNISSKKQEKHSCTEKMVETNRLTAAHAFASSSPSEKHDLVPPTPPGKAPAPEGRRAPKACRVSVSVKKNIELPLARSFSSEMDQVLLKQRQAFADQQNYSAKKEGPALKQIFPIPMDEIIHRFNDLNLNARANQESVQEQNAIVPYKQDGTVVPYEGFEFIKKRKPRPKVDLDPETTRIWNLLMGNEGSEGLEQTDKEKEKWWEEERRVFKGRADSFIARMHLVQGDRRFSKWKGSVVDSVIGVFLTQNVSDHLSSSAFMSLAARFPLKSNKRTCNMDGTNILVEEPEVCVLSPNESIQWHEQVIRHPLNSQISLTPHEPTEHHRESEASGVEEIISSQDSFTSSILQNNGGIRSYSDSNSEAEDSPSGCKPDNASTNVLQESNTTLVQGFYSFIDKSLLFQERYHGHKRSEDIENIQQESGLDCIDNLDSSLTFTQLLNFNDMQPQVPLIPSGNHQLHMTSFSELLEAEVSEVYTGEFIPSWPSVASEFPMAKDGNNARTGQLVEDIAETMVQQHRQPMPKEMPTGSPYALLSMHSMQQQNVSLPISHSKYNQPYNDIHQHGRTETFQCESISVTQPVHHADPAKQQNGIMQQVPSDPKLAEKTGHIGDRMSVANKLSENKLVEPNSGKQVLSTHKANDATSPKISKSKKGKANGEKKNAIDWDSLRKEVQSNSRKKERSRDTMDSLDYEAVRCATVKEISDAIKERGMNNMLAERIKEFLNRLVKDHGSIDLEWLRDVPPDKAKDYLLSMRGLGLKSVECVRLLTLHHLAFPVDTNVGRIAVRLGWVPLQPLPESLQLHLLELYPILESIQKYLWPRLCKLDQRTLYELHYQLITFGKVFCTKSKPNCNACPMRGECRHFASAFASARLALPGPEEKTMVSSMVPTTAERNPAVVINPMQLPSSEKNSIKEAGREIGKCEPIIEEPATPEQECTEITESDIEDTFYEDPDEIPTIKLNIEEFTVNLQNYMQEKMELQECDMSKALVALNPEAASIPAPKLKNVSRLRTEHQVYELPDSHPLLEGMDRREPDDPSPYLLAMWTPGETANSIQPPESRCGSQESGKLCDDTTCFSCNSVREANSQTVRGTILIPCRTAMRGSFPLNGTYFQVNEVFADHNSSLNPIDVPRQWIWNLPRRMVYFGTSVSTIFKGLSTEGIQYCFWKGFVCVRGFDQKTRAPRPLMARLHFPASKLTKAKNEKKNISRP</sequence>
<organism evidence="1 2">
    <name type="scientific">Melia azedarach</name>
    <name type="common">Chinaberry tree</name>
    <dbReference type="NCBI Taxonomy" id="155640"/>
    <lineage>
        <taxon>Eukaryota</taxon>
        <taxon>Viridiplantae</taxon>
        <taxon>Streptophyta</taxon>
        <taxon>Embryophyta</taxon>
        <taxon>Tracheophyta</taxon>
        <taxon>Spermatophyta</taxon>
        <taxon>Magnoliopsida</taxon>
        <taxon>eudicotyledons</taxon>
        <taxon>Gunneridae</taxon>
        <taxon>Pentapetalae</taxon>
        <taxon>rosids</taxon>
        <taxon>malvids</taxon>
        <taxon>Sapindales</taxon>
        <taxon>Meliaceae</taxon>
        <taxon>Melia</taxon>
    </lineage>
</organism>
<proteinExistence type="predicted"/>
<dbReference type="EMBL" id="CM051397">
    <property type="protein sequence ID" value="KAJ4720650.1"/>
    <property type="molecule type" value="Genomic_DNA"/>
</dbReference>
<evidence type="ECO:0000313" key="1">
    <source>
        <dbReference type="EMBL" id="KAJ4720650.1"/>
    </source>
</evidence>